<accession>A0ACC2D2U6</accession>
<keyword evidence="2" id="KW-1185">Reference proteome</keyword>
<comment type="caution">
    <text evidence="1">The sequence shown here is derived from an EMBL/GenBank/DDBJ whole genome shotgun (WGS) entry which is preliminary data.</text>
</comment>
<protein>
    <submittedName>
        <fullName evidence="1">Uncharacterized protein</fullName>
    </submittedName>
</protein>
<sequence>MASPKNCCLIQDSKPVETFTANGLMGEGGGEGLSHALIESQFAHHQKGIARLNNGSFGSSPARVLVAQAEWQQLWLQQPDEFYFGPLERGLVASRMAVASLINACDVGEVCLLDNATTAAAMVAQDVAWAFTESRYSKGDLILLLSITYAAVKKAFQAYAVRAGAKILEVEILLPVHSDAEVMASFQEAFQKARNRGKTIRLAVLDHVTSMPSVVLPIVELVKLCREEGVETVFVDGAHAIGNVEINVQEIDADYYTSNLHKWFFAPTAACFLHCKAEHLDRLHHPVISHNYGKGLIQECAWVGTKDYSPLLAVTAAFDFIVEFVGGVEVLRNHNHKAVVEMGEMLASAWGTECGTTSDLCSAMMMVALPSKLNIQSHEDGLRLRDKLRTHFFVEVPIYFQEKENPLAQRRSTASGTSVLRSRAYVRISFQIYNKPDDYYKLRDAVKLLANKEGGATL</sequence>
<proteinExistence type="predicted"/>
<name>A0ACC2D2U6_DIPCM</name>
<reference evidence="2" key="1">
    <citation type="journal article" date="2024" name="Proc. Natl. Acad. Sci. U.S.A.">
        <title>Extraordinary preservation of gene collinearity over three hundred million years revealed in homosporous lycophytes.</title>
        <authorList>
            <person name="Li C."/>
            <person name="Wickell D."/>
            <person name="Kuo L.Y."/>
            <person name="Chen X."/>
            <person name="Nie B."/>
            <person name="Liao X."/>
            <person name="Peng D."/>
            <person name="Ji J."/>
            <person name="Jenkins J."/>
            <person name="Williams M."/>
            <person name="Shu S."/>
            <person name="Plott C."/>
            <person name="Barry K."/>
            <person name="Rajasekar S."/>
            <person name="Grimwood J."/>
            <person name="Han X."/>
            <person name="Sun S."/>
            <person name="Hou Z."/>
            <person name="He W."/>
            <person name="Dai G."/>
            <person name="Sun C."/>
            <person name="Schmutz J."/>
            <person name="Leebens-Mack J.H."/>
            <person name="Li F.W."/>
            <person name="Wang L."/>
        </authorList>
    </citation>
    <scope>NUCLEOTIDE SEQUENCE [LARGE SCALE GENOMIC DNA]</scope>
    <source>
        <strain evidence="2">cv. PW_Plant_1</strain>
    </source>
</reference>
<dbReference type="Proteomes" id="UP001162992">
    <property type="component" value="Chromosome 7"/>
</dbReference>
<evidence type="ECO:0000313" key="2">
    <source>
        <dbReference type="Proteomes" id="UP001162992"/>
    </source>
</evidence>
<gene>
    <name evidence="1" type="ORF">O6H91_07G006000</name>
</gene>
<evidence type="ECO:0000313" key="1">
    <source>
        <dbReference type="EMBL" id="KAJ7548297.1"/>
    </source>
</evidence>
<dbReference type="EMBL" id="CM055098">
    <property type="protein sequence ID" value="KAJ7548297.1"/>
    <property type="molecule type" value="Genomic_DNA"/>
</dbReference>
<organism evidence="1 2">
    <name type="scientific">Diphasiastrum complanatum</name>
    <name type="common">Issler's clubmoss</name>
    <name type="synonym">Lycopodium complanatum</name>
    <dbReference type="NCBI Taxonomy" id="34168"/>
    <lineage>
        <taxon>Eukaryota</taxon>
        <taxon>Viridiplantae</taxon>
        <taxon>Streptophyta</taxon>
        <taxon>Embryophyta</taxon>
        <taxon>Tracheophyta</taxon>
        <taxon>Lycopodiopsida</taxon>
        <taxon>Lycopodiales</taxon>
        <taxon>Lycopodiaceae</taxon>
        <taxon>Lycopodioideae</taxon>
        <taxon>Diphasiastrum</taxon>
    </lineage>
</organism>